<dbReference type="PANTHER" id="PTHR45657">
    <property type="entry name" value="CRAL-TRIO DOMAIN-CONTAINING PROTEIN YKL091C-RELATED"/>
    <property type="match status" value="1"/>
</dbReference>
<dbReference type="InterPro" id="IPR036865">
    <property type="entry name" value="CRAL-TRIO_dom_sf"/>
</dbReference>
<dbReference type="InterPro" id="IPR036273">
    <property type="entry name" value="CRAL/TRIO_N_dom_sf"/>
</dbReference>
<evidence type="ECO:0000256" key="1">
    <source>
        <dbReference type="SAM" id="MobiDB-lite"/>
    </source>
</evidence>
<protein>
    <recommendedName>
        <fullName evidence="3">CRAL-TRIO domain-containing protein</fullName>
    </recommendedName>
</protein>
<evidence type="ECO:0000259" key="3">
    <source>
        <dbReference type="PROSITE" id="PS50191"/>
    </source>
</evidence>
<feature type="region of interest" description="Disordered" evidence="1">
    <location>
        <begin position="281"/>
        <end position="334"/>
    </location>
</feature>
<feature type="transmembrane region" description="Helical" evidence="2">
    <location>
        <begin position="405"/>
        <end position="429"/>
    </location>
</feature>
<dbReference type="SUPFAM" id="SSF52087">
    <property type="entry name" value="CRAL/TRIO domain"/>
    <property type="match status" value="1"/>
</dbReference>
<dbReference type="CDD" id="cd00170">
    <property type="entry name" value="SEC14"/>
    <property type="match status" value="1"/>
</dbReference>
<dbReference type="AlphaFoldDB" id="A0A8J2SHV9"/>
<keyword evidence="2" id="KW-1133">Transmembrane helix</keyword>
<feature type="domain" description="CRAL-TRIO" evidence="3">
    <location>
        <begin position="86"/>
        <end position="261"/>
    </location>
</feature>
<dbReference type="Proteomes" id="UP000789595">
    <property type="component" value="Unassembled WGS sequence"/>
</dbReference>
<dbReference type="SUPFAM" id="SSF46938">
    <property type="entry name" value="CRAL/TRIO N-terminal domain"/>
    <property type="match status" value="1"/>
</dbReference>
<dbReference type="PROSITE" id="PS50191">
    <property type="entry name" value="CRAL_TRIO"/>
    <property type="match status" value="1"/>
</dbReference>
<evidence type="ECO:0000256" key="2">
    <source>
        <dbReference type="SAM" id="Phobius"/>
    </source>
</evidence>
<name>A0A8J2SHV9_9STRA</name>
<reference evidence="4" key="1">
    <citation type="submission" date="2021-11" db="EMBL/GenBank/DDBJ databases">
        <authorList>
            <consortium name="Genoscope - CEA"/>
            <person name="William W."/>
        </authorList>
    </citation>
    <scope>NUCLEOTIDE SEQUENCE</scope>
</reference>
<feature type="transmembrane region" description="Helical" evidence="2">
    <location>
        <begin position="378"/>
        <end position="399"/>
    </location>
</feature>
<evidence type="ECO:0000313" key="4">
    <source>
        <dbReference type="EMBL" id="CAH0372248.1"/>
    </source>
</evidence>
<dbReference type="Pfam" id="PF00650">
    <property type="entry name" value="CRAL_TRIO"/>
    <property type="match status" value="1"/>
</dbReference>
<evidence type="ECO:0000313" key="5">
    <source>
        <dbReference type="Proteomes" id="UP000789595"/>
    </source>
</evidence>
<comment type="caution">
    <text evidence="4">The sequence shown here is derived from an EMBL/GenBank/DDBJ whole genome shotgun (WGS) entry which is preliminary data.</text>
</comment>
<dbReference type="SMART" id="SM00516">
    <property type="entry name" value="SEC14"/>
    <property type="match status" value="1"/>
</dbReference>
<dbReference type="Gene3D" id="3.40.525.10">
    <property type="entry name" value="CRAL-TRIO lipid binding domain"/>
    <property type="match status" value="1"/>
</dbReference>
<feature type="transmembrane region" description="Helical" evidence="2">
    <location>
        <begin position="436"/>
        <end position="462"/>
    </location>
</feature>
<keyword evidence="2" id="KW-0472">Membrane</keyword>
<proteinExistence type="predicted"/>
<sequence>MRAEEASSDLERLRALFAAERTANFPEFTDVYCVDAADDVLARFARARRGDPDAALAFLREDYEWRKAEDAASLRSTPPADVLGQSPDVLAEYYRRRCVGLDSAGRLTFYQAYACCVVKKLKTVVPLENVVKYHAWEQERATAMLDALRSRNRGDGTMAVILDVAGMTIGKHINKDFIWLVKAIAAHDQSHYPERMGVTFIINAPGVFGLVWRTVRPFIDPATRDKIKIVTARTDWREEVRAALGDGVVERVEGGVDVDGDHARPPAAVAASLCASMVGRDSDESAGAATTPARPVSPPVEGALAPAPLERRSSSAELDELWPPDASPERPLEAPLLPLEVADDVKLEQMETGDAPPSEGSEEASAPKKPRPIRRFEVLALAQVLAAFVVAAVAAGVLLSKDAGAFTGTALLAAVLALPLTALGLRAVYRRDADAFVMYTFLQLGLVLALCFLSVASLTIAANGRVSATVRFHRASVGCACLVQLLTSSATTYSSFGVHALFGA</sequence>
<dbReference type="InterPro" id="IPR051026">
    <property type="entry name" value="PI/PC_transfer"/>
</dbReference>
<organism evidence="4 5">
    <name type="scientific">Pelagomonas calceolata</name>
    <dbReference type="NCBI Taxonomy" id="35677"/>
    <lineage>
        <taxon>Eukaryota</taxon>
        <taxon>Sar</taxon>
        <taxon>Stramenopiles</taxon>
        <taxon>Ochrophyta</taxon>
        <taxon>Pelagophyceae</taxon>
        <taxon>Pelagomonadales</taxon>
        <taxon>Pelagomonadaceae</taxon>
        <taxon>Pelagomonas</taxon>
    </lineage>
</organism>
<accession>A0A8J2SHV9</accession>
<feature type="region of interest" description="Disordered" evidence="1">
    <location>
        <begin position="350"/>
        <end position="369"/>
    </location>
</feature>
<keyword evidence="2" id="KW-0812">Transmembrane</keyword>
<dbReference type="OrthoDB" id="203812at2759"/>
<keyword evidence="5" id="KW-1185">Reference proteome</keyword>
<dbReference type="InterPro" id="IPR001251">
    <property type="entry name" value="CRAL-TRIO_dom"/>
</dbReference>
<dbReference type="PANTHER" id="PTHR45657:SF1">
    <property type="entry name" value="CRAL-TRIO DOMAIN-CONTAINING PROTEIN YKL091C-RELATED"/>
    <property type="match status" value="1"/>
</dbReference>
<gene>
    <name evidence="4" type="ORF">PECAL_3P22310</name>
</gene>
<dbReference type="EMBL" id="CAKKNE010000003">
    <property type="protein sequence ID" value="CAH0372248.1"/>
    <property type="molecule type" value="Genomic_DNA"/>
</dbReference>